<evidence type="ECO:0000313" key="2">
    <source>
        <dbReference type="Proteomes" id="UP000316598"/>
    </source>
</evidence>
<dbReference type="AlphaFoldDB" id="A0A5C5WV28"/>
<keyword evidence="2" id="KW-1185">Reference proteome</keyword>
<dbReference type="OrthoDB" id="288264at2"/>
<gene>
    <name evidence="1" type="ORF">Pla22_24780</name>
</gene>
<accession>A0A5C5WV28</accession>
<name>A0A5C5WV28_9BACT</name>
<protein>
    <submittedName>
        <fullName evidence="1">Uncharacterized protein</fullName>
    </submittedName>
</protein>
<dbReference type="EMBL" id="SJPI01000001">
    <property type="protein sequence ID" value="TWT54824.1"/>
    <property type="molecule type" value="Genomic_DNA"/>
</dbReference>
<proteinExistence type="predicted"/>
<comment type="caution">
    <text evidence="1">The sequence shown here is derived from an EMBL/GenBank/DDBJ whole genome shotgun (WGS) entry which is preliminary data.</text>
</comment>
<reference evidence="1 2" key="1">
    <citation type="submission" date="2019-02" db="EMBL/GenBank/DDBJ databases">
        <title>Deep-cultivation of Planctomycetes and their phenomic and genomic characterization uncovers novel biology.</title>
        <authorList>
            <person name="Wiegand S."/>
            <person name="Jogler M."/>
            <person name="Boedeker C."/>
            <person name="Pinto D."/>
            <person name="Vollmers J."/>
            <person name="Rivas-Marin E."/>
            <person name="Kohn T."/>
            <person name="Peeters S.H."/>
            <person name="Heuer A."/>
            <person name="Rast P."/>
            <person name="Oberbeckmann S."/>
            <person name="Bunk B."/>
            <person name="Jeske O."/>
            <person name="Meyerdierks A."/>
            <person name="Storesund J.E."/>
            <person name="Kallscheuer N."/>
            <person name="Luecker S."/>
            <person name="Lage O.M."/>
            <person name="Pohl T."/>
            <person name="Merkel B.J."/>
            <person name="Hornburger P."/>
            <person name="Mueller R.-W."/>
            <person name="Bruemmer F."/>
            <person name="Labrenz M."/>
            <person name="Spormann A.M."/>
            <person name="Op Den Camp H."/>
            <person name="Overmann J."/>
            <person name="Amann R."/>
            <person name="Jetten M.S.M."/>
            <person name="Mascher T."/>
            <person name="Medema M.H."/>
            <person name="Devos D.P."/>
            <person name="Kaster A.-K."/>
            <person name="Ovreas L."/>
            <person name="Rohde M."/>
            <person name="Galperin M.Y."/>
            <person name="Jogler C."/>
        </authorList>
    </citation>
    <scope>NUCLEOTIDE SEQUENCE [LARGE SCALE GENOMIC DNA]</scope>
    <source>
        <strain evidence="1 2">Pla22</strain>
    </source>
</reference>
<organism evidence="1 2">
    <name type="scientific">Rubripirellula amarantea</name>
    <dbReference type="NCBI Taxonomy" id="2527999"/>
    <lineage>
        <taxon>Bacteria</taxon>
        <taxon>Pseudomonadati</taxon>
        <taxon>Planctomycetota</taxon>
        <taxon>Planctomycetia</taxon>
        <taxon>Pirellulales</taxon>
        <taxon>Pirellulaceae</taxon>
        <taxon>Rubripirellula</taxon>
    </lineage>
</organism>
<dbReference type="Proteomes" id="UP000316598">
    <property type="component" value="Unassembled WGS sequence"/>
</dbReference>
<evidence type="ECO:0000313" key="1">
    <source>
        <dbReference type="EMBL" id="TWT54824.1"/>
    </source>
</evidence>
<sequence length="130" mass="14809">MNFVIDQFCRCDVCQTDIQRGEHKLTKREIDQKAAIMIVIEHLGDIPAGTKCSAVFFDTDKIRREKEFYARLYSENGVRDQEILRAMVAANVPDDPYWLVSLKPGDDLIGGVTRLHRVDDRTGKLLAEPS</sequence>